<protein>
    <recommendedName>
        <fullName evidence="5 6">U-box domain-containing protein</fullName>
        <ecNumber evidence="5">2.3.2.27</ecNumber>
    </recommendedName>
    <alternativeName>
        <fullName evidence="5">RING-type E3 ubiquitin transferase PUB</fullName>
    </alternativeName>
</protein>
<evidence type="ECO:0000256" key="3">
    <source>
        <dbReference type="ARBA" id="ARBA00022679"/>
    </source>
</evidence>
<keyword evidence="3 5" id="KW-0808">Transferase</keyword>
<evidence type="ECO:0000256" key="5">
    <source>
        <dbReference type="RuleBase" id="RU369093"/>
    </source>
</evidence>
<dbReference type="InterPro" id="IPR045210">
    <property type="entry name" value="RING-Ubox_PUB"/>
</dbReference>
<sequence length="429" mass="47218">MDKPHQTTTAAMADEAPLFFRCPISMEIMQDPVTVSTGVTYERKNIHKWLFTYKKKTCPATMQRLDTIDLIPNHTLHRLINSWSELGPASQSATPSSSAPPTPSRCYDVRARLAAVDSAPFKVSSLRKIRAEIAMDEEAQMELTSSGGIEVLGRVVLQILVEGNDGDFAAFQACEEALGVLYLLPLSDEASVQLLSRPECLRAMTVILQRGGAEARLHAVTILQRVAGAGGSDFWAWLLVDSQDNVEFIKSLLELLSDESTTKAGACALDVLLDVLGASKKSRVRAVELGATHLLVELLPEANRHCCERMLLMLKMLCECPEGRMVFAEHGLGIAVVSKKILRVSDLATKLGVKVLWLVCSFLPTEKVLDEMMAFGAVKKLLVLLHVDGRTSTKEKAINIIKQHAGVWRKYPCFPCELKGFLKLVHACH</sequence>
<dbReference type="Gene3D" id="1.25.10.10">
    <property type="entry name" value="Leucine-rich Repeat Variant"/>
    <property type="match status" value="1"/>
</dbReference>
<comment type="pathway">
    <text evidence="2 5">Protein modification; protein ubiquitination.</text>
</comment>
<dbReference type="Gene3D" id="3.30.40.10">
    <property type="entry name" value="Zinc/RING finger domain, C3HC4 (zinc finger)"/>
    <property type="match status" value="1"/>
</dbReference>
<dbReference type="OrthoDB" id="10064100at2759"/>
<keyword evidence="8" id="KW-1185">Reference proteome</keyword>
<evidence type="ECO:0000256" key="4">
    <source>
        <dbReference type="ARBA" id="ARBA00022786"/>
    </source>
</evidence>
<dbReference type="PANTHER" id="PTHR22849:SF23">
    <property type="entry name" value="U-BOX DOMAIN-CONTAINING PROTEIN"/>
    <property type="match status" value="1"/>
</dbReference>
<reference evidence="7" key="1">
    <citation type="submission" date="2017-07" db="EMBL/GenBank/DDBJ databases">
        <title>Taro Niue Genome Assembly and Annotation.</title>
        <authorList>
            <person name="Atibalentja N."/>
            <person name="Keating K."/>
            <person name="Fields C.J."/>
        </authorList>
    </citation>
    <scope>NUCLEOTIDE SEQUENCE</scope>
    <source>
        <strain evidence="7">Niue_2</strain>
        <tissue evidence="7">Leaf</tissue>
    </source>
</reference>
<organism evidence="7 8">
    <name type="scientific">Colocasia esculenta</name>
    <name type="common">Wild taro</name>
    <name type="synonym">Arum esculentum</name>
    <dbReference type="NCBI Taxonomy" id="4460"/>
    <lineage>
        <taxon>Eukaryota</taxon>
        <taxon>Viridiplantae</taxon>
        <taxon>Streptophyta</taxon>
        <taxon>Embryophyta</taxon>
        <taxon>Tracheophyta</taxon>
        <taxon>Spermatophyta</taxon>
        <taxon>Magnoliopsida</taxon>
        <taxon>Liliopsida</taxon>
        <taxon>Araceae</taxon>
        <taxon>Aroideae</taxon>
        <taxon>Colocasieae</taxon>
        <taxon>Colocasia</taxon>
    </lineage>
</organism>
<dbReference type="PANTHER" id="PTHR22849">
    <property type="entry name" value="WDSAM1 PROTEIN"/>
    <property type="match status" value="1"/>
</dbReference>
<evidence type="ECO:0000256" key="1">
    <source>
        <dbReference type="ARBA" id="ARBA00000900"/>
    </source>
</evidence>
<dbReference type="SUPFAM" id="SSF48371">
    <property type="entry name" value="ARM repeat"/>
    <property type="match status" value="1"/>
</dbReference>
<dbReference type="InterPro" id="IPR045185">
    <property type="entry name" value="PUB22/23/24-like"/>
</dbReference>
<evidence type="ECO:0000313" key="8">
    <source>
        <dbReference type="Proteomes" id="UP000652761"/>
    </source>
</evidence>
<dbReference type="AlphaFoldDB" id="A0A843VL24"/>
<dbReference type="GO" id="GO:0061630">
    <property type="term" value="F:ubiquitin protein ligase activity"/>
    <property type="evidence" value="ECO:0007669"/>
    <property type="project" value="UniProtKB-UniRule"/>
</dbReference>
<dbReference type="Pfam" id="PF04564">
    <property type="entry name" value="U-box"/>
    <property type="match status" value="1"/>
</dbReference>
<comment type="caution">
    <text evidence="7">The sequence shown here is derived from an EMBL/GenBank/DDBJ whole genome shotgun (WGS) entry which is preliminary data.</text>
</comment>
<evidence type="ECO:0000256" key="2">
    <source>
        <dbReference type="ARBA" id="ARBA00004906"/>
    </source>
</evidence>
<dbReference type="SUPFAM" id="SSF57850">
    <property type="entry name" value="RING/U-box"/>
    <property type="match status" value="1"/>
</dbReference>
<proteinExistence type="predicted"/>
<feature type="domain" description="U-box" evidence="6">
    <location>
        <begin position="15"/>
        <end position="90"/>
    </location>
</feature>
<dbReference type="EC" id="2.3.2.27" evidence="5"/>
<keyword evidence="4 5" id="KW-0833">Ubl conjugation pathway</keyword>
<name>A0A843VL24_COLES</name>
<gene>
    <name evidence="7" type="ORF">Taro_026594</name>
</gene>
<dbReference type="EMBL" id="NMUH01001613">
    <property type="protein sequence ID" value="MQL93944.1"/>
    <property type="molecule type" value="Genomic_DNA"/>
</dbReference>
<dbReference type="InterPro" id="IPR011989">
    <property type="entry name" value="ARM-like"/>
</dbReference>
<accession>A0A843VL24</accession>
<dbReference type="SMART" id="SM00504">
    <property type="entry name" value="Ubox"/>
    <property type="match status" value="1"/>
</dbReference>
<dbReference type="UniPathway" id="UPA00143"/>
<dbReference type="Proteomes" id="UP000652761">
    <property type="component" value="Unassembled WGS sequence"/>
</dbReference>
<dbReference type="CDD" id="cd16664">
    <property type="entry name" value="RING-Ubox_PUB"/>
    <property type="match status" value="1"/>
</dbReference>
<dbReference type="InterPro" id="IPR016024">
    <property type="entry name" value="ARM-type_fold"/>
</dbReference>
<dbReference type="PROSITE" id="PS51698">
    <property type="entry name" value="U_BOX"/>
    <property type="match status" value="1"/>
</dbReference>
<dbReference type="InterPro" id="IPR058678">
    <property type="entry name" value="ARM_PUB"/>
</dbReference>
<dbReference type="InterPro" id="IPR013083">
    <property type="entry name" value="Znf_RING/FYVE/PHD"/>
</dbReference>
<evidence type="ECO:0000313" key="7">
    <source>
        <dbReference type="EMBL" id="MQL93944.1"/>
    </source>
</evidence>
<dbReference type="GO" id="GO:0016567">
    <property type="term" value="P:protein ubiquitination"/>
    <property type="evidence" value="ECO:0007669"/>
    <property type="project" value="UniProtKB-UniRule"/>
</dbReference>
<comment type="catalytic activity">
    <reaction evidence="1 5">
        <text>S-ubiquitinyl-[E2 ubiquitin-conjugating enzyme]-L-cysteine + [acceptor protein]-L-lysine = [E2 ubiquitin-conjugating enzyme]-L-cysteine + N(6)-ubiquitinyl-[acceptor protein]-L-lysine.</text>
        <dbReference type="EC" id="2.3.2.27"/>
    </reaction>
</comment>
<dbReference type="InterPro" id="IPR003613">
    <property type="entry name" value="Ubox_domain"/>
</dbReference>
<dbReference type="Pfam" id="PF25598">
    <property type="entry name" value="ARM_PUB"/>
    <property type="match status" value="1"/>
</dbReference>
<evidence type="ECO:0000259" key="6">
    <source>
        <dbReference type="PROSITE" id="PS51698"/>
    </source>
</evidence>
<comment type="function">
    <text evidence="5">Functions as an E3 ubiquitin ligase.</text>
</comment>